<evidence type="ECO:0000256" key="5">
    <source>
        <dbReference type="ARBA" id="ARBA00022694"/>
    </source>
</evidence>
<dbReference type="GO" id="GO:0002949">
    <property type="term" value="P:tRNA threonylcarbamoyladenosine modification"/>
    <property type="evidence" value="ECO:0007669"/>
    <property type="project" value="InterPro"/>
</dbReference>
<dbReference type="RefSeq" id="WP_073047726.1">
    <property type="nucleotide sequence ID" value="NZ_FQUO01000021.1"/>
</dbReference>
<keyword evidence="8" id="KW-0067">ATP-binding</keyword>
<keyword evidence="6" id="KW-0479">Metal-binding</keyword>
<reference evidence="11 12" key="1">
    <citation type="submission" date="2016-11" db="EMBL/GenBank/DDBJ databases">
        <authorList>
            <person name="Jaros S."/>
            <person name="Januszkiewicz K."/>
            <person name="Wedrychowicz H."/>
        </authorList>
    </citation>
    <scope>NUCLEOTIDE SEQUENCE [LARGE SCALE GENOMIC DNA]</scope>
    <source>
        <strain evidence="11 12">DSM 26897</strain>
    </source>
</reference>
<evidence type="ECO:0000256" key="10">
    <source>
        <dbReference type="ARBA" id="ARBA00032441"/>
    </source>
</evidence>
<accession>A0A1M5I2Z6</accession>
<evidence type="ECO:0000256" key="3">
    <source>
        <dbReference type="ARBA" id="ARBA00019010"/>
    </source>
</evidence>
<keyword evidence="4" id="KW-0963">Cytoplasm</keyword>
<gene>
    <name evidence="11" type="ORF">SAMN05444008_12157</name>
</gene>
<keyword evidence="5" id="KW-0819">tRNA processing</keyword>
<dbReference type="Proteomes" id="UP000184368">
    <property type="component" value="Unassembled WGS sequence"/>
</dbReference>
<evidence type="ECO:0000256" key="1">
    <source>
        <dbReference type="ARBA" id="ARBA00004496"/>
    </source>
</evidence>
<comment type="subcellular location">
    <subcellularLocation>
        <location evidence="1">Cytoplasm</location>
    </subcellularLocation>
</comment>
<comment type="similarity">
    <text evidence="2">Belongs to the TsaE family.</text>
</comment>
<dbReference type="NCBIfam" id="TIGR00150">
    <property type="entry name" value="T6A_YjeE"/>
    <property type="match status" value="1"/>
</dbReference>
<evidence type="ECO:0000256" key="4">
    <source>
        <dbReference type="ARBA" id="ARBA00022490"/>
    </source>
</evidence>
<keyword evidence="12" id="KW-1185">Reference proteome</keyword>
<organism evidence="11 12">
    <name type="scientific">Cnuella takakiae</name>
    <dbReference type="NCBI Taxonomy" id="1302690"/>
    <lineage>
        <taxon>Bacteria</taxon>
        <taxon>Pseudomonadati</taxon>
        <taxon>Bacteroidota</taxon>
        <taxon>Chitinophagia</taxon>
        <taxon>Chitinophagales</taxon>
        <taxon>Chitinophagaceae</taxon>
        <taxon>Cnuella</taxon>
    </lineage>
</organism>
<dbReference type="GO" id="GO:0005524">
    <property type="term" value="F:ATP binding"/>
    <property type="evidence" value="ECO:0007669"/>
    <property type="project" value="UniProtKB-KW"/>
</dbReference>
<evidence type="ECO:0000256" key="6">
    <source>
        <dbReference type="ARBA" id="ARBA00022723"/>
    </source>
</evidence>
<evidence type="ECO:0000256" key="2">
    <source>
        <dbReference type="ARBA" id="ARBA00007599"/>
    </source>
</evidence>
<dbReference type="Pfam" id="PF02367">
    <property type="entry name" value="TsaE"/>
    <property type="match status" value="1"/>
</dbReference>
<protein>
    <recommendedName>
        <fullName evidence="3">tRNA threonylcarbamoyladenosine biosynthesis protein TsaE</fullName>
    </recommendedName>
    <alternativeName>
        <fullName evidence="10">t(6)A37 threonylcarbamoyladenosine biosynthesis protein TsaE</fullName>
    </alternativeName>
</protein>
<dbReference type="AlphaFoldDB" id="A0A1M5I2Z6"/>
<dbReference type="GO" id="GO:0046872">
    <property type="term" value="F:metal ion binding"/>
    <property type="evidence" value="ECO:0007669"/>
    <property type="project" value="UniProtKB-KW"/>
</dbReference>
<dbReference type="STRING" id="1302690.BUE76_05170"/>
<keyword evidence="9" id="KW-0460">Magnesium</keyword>
<evidence type="ECO:0000256" key="8">
    <source>
        <dbReference type="ARBA" id="ARBA00022840"/>
    </source>
</evidence>
<keyword evidence="7" id="KW-0547">Nucleotide-binding</keyword>
<sequence length="138" mass="15296">MNYTVALNELNSFAHTFWQAVGNARVFAFHGEMGAGKTTLISALCRAKGVQDHMGSPTFSIINEYADGDGNPIYHMDLYRLRDPEEAVQTGVEDTITSGDICLVEWPEKAPQLFEENTLHVYIAANEDGSRSIRITDV</sequence>
<dbReference type="OrthoDB" id="9815896at2"/>
<evidence type="ECO:0000256" key="7">
    <source>
        <dbReference type="ARBA" id="ARBA00022741"/>
    </source>
</evidence>
<name>A0A1M5I2Z6_9BACT</name>
<dbReference type="InterPro" id="IPR027417">
    <property type="entry name" value="P-loop_NTPase"/>
</dbReference>
<dbReference type="PANTHER" id="PTHR33540:SF2">
    <property type="entry name" value="TRNA THREONYLCARBAMOYLADENOSINE BIOSYNTHESIS PROTEIN TSAE"/>
    <property type="match status" value="1"/>
</dbReference>
<evidence type="ECO:0000256" key="9">
    <source>
        <dbReference type="ARBA" id="ARBA00022842"/>
    </source>
</evidence>
<dbReference type="GO" id="GO:0005737">
    <property type="term" value="C:cytoplasm"/>
    <property type="evidence" value="ECO:0007669"/>
    <property type="project" value="UniProtKB-SubCell"/>
</dbReference>
<dbReference type="PANTHER" id="PTHR33540">
    <property type="entry name" value="TRNA THREONYLCARBAMOYLADENOSINE BIOSYNTHESIS PROTEIN TSAE"/>
    <property type="match status" value="1"/>
</dbReference>
<dbReference type="EMBL" id="FQUO01000021">
    <property type="protein sequence ID" value="SHG22572.1"/>
    <property type="molecule type" value="Genomic_DNA"/>
</dbReference>
<dbReference type="InterPro" id="IPR003442">
    <property type="entry name" value="T6A_TsaE"/>
</dbReference>
<dbReference type="Gene3D" id="3.40.50.300">
    <property type="entry name" value="P-loop containing nucleotide triphosphate hydrolases"/>
    <property type="match status" value="1"/>
</dbReference>
<dbReference type="SUPFAM" id="SSF52540">
    <property type="entry name" value="P-loop containing nucleoside triphosphate hydrolases"/>
    <property type="match status" value="1"/>
</dbReference>
<evidence type="ECO:0000313" key="11">
    <source>
        <dbReference type="EMBL" id="SHG22572.1"/>
    </source>
</evidence>
<evidence type="ECO:0000313" key="12">
    <source>
        <dbReference type="Proteomes" id="UP000184368"/>
    </source>
</evidence>
<proteinExistence type="inferred from homology"/>